<feature type="region of interest" description="Disordered" evidence="1">
    <location>
        <begin position="168"/>
        <end position="250"/>
    </location>
</feature>
<keyword evidence="2" id="KW-0472">Membrane</keyword>
<gene>
    <name evidence="3" type="ORF">D1164_09400</name>
</gene>
<dbReference type="EMBL" id="QWET01000006">
    <property type="protein sequence ID" value="RIH65336.1"/>
    <property type="molecule type" value="Genomic_DNA"/>
</dbReference>
<feature type="compositionally biased region" description="Low complexity" evidence="1">
    <location>
        <begin position="196"/>
        <end position="207"/>
    </location>
</feature>
<accession>A0A399D1K4</accession>
<protein>
    <submittedName>
        <fullName evidence="3">Uncharacterized protein</fullName>
    </submittedName>
</protein>
<organism evidence="3 4">
    <name type="scientific">Mariniphaga sediminis</name>
    <dbReference type="NCBI Taxonomy" id="1628158"/>
    <lineage>
        <taxon>Bacteria</taxon>
        <taxon>Pseudomonadati</taxon>
        <taxon>Bacteroidota</taxon>
        <taxon>Bacteroidia</taxon>
        <taxon>Marinilabiliales</taxon>
        <taxon>Prolixibacteraceae</taxon>
        <taxon>Mariniphaga</taxon>
    </lineage>
</organism>
<keyword evidence="4" id="KW-1185">Reference proteome</keyword>
<reference evidence="3 4" key="1">
    <citation type="journal article" date="2015" name="Int. J. Syst. Evol. Microbiol.">
        <title>Mariniphaga sediminis sp. nov., isolated from coastal sediment.</title>
        <authorList>
            <person name="Wang F.Q."/>
            <person name="Shen Q.Y."/>
            <person name="Chen G.J."/>
            <person name="Du Z.J."/>
        </authorList>
    </citation>
    <scope>NUCLEOTIDE SEQUENCE [LARGE SCALE GENOMIC DNA]</scope>
    <source>
        <strain evidence="3 4">SY21</strain>
    </source>
</reference>
<dbReference type="AlphaFoldDB" id="A0A399D1K4"/>
<feature type="transmembrane region" description="Helical" evidence="2">
    <location>
        <begin position="51"/>
        <end position="68"/>
    </location>
</feature>
<evidence type="ECO:0000256" key="2">
    <source>
        <dbReference type="SAM" id="Phobius"/>
    </source>
</evidence>
<proteinExistence type="predicted"/>
<evidence type="ECO:0000313" key="4">
    <source>
        <dbReference type="Proteomes" id="UP000266441"/>
    </source>
</evidence>
<comment type="caution">
    <text evidence="3">The sequence shown here is derived from an EMBL/GenBank/DDBJ whole genome shotgun (WGS) entry which is preliminary data.</text>
</comment>
<feature type="transmembrane region" description="Helical" evidence="2">
    <location>
        <begin position="22"/>
        <end position="44"/>
    </location>
</feature>
<evidence type="ECO:0000256" key="1">
    <source>
        <dbReference type="SAM" id="MobiDB-lite"/>
    </source>
</evidence>
<feature type="compositionally biased region" description="Basic and acidic residues" evidence="1">
    <location>
        <begin position="168"/>
        <end position="177"/>
    </location>
</feature>
<feature type="compositionally biased region" description="Polar residues" evidence="1">
    <location>
        <begin position="208"/>
        <end position="224"/>
    </location>
</feature>
<keyword evidence="2" id="KW-1133">Transmembrane helix</keyword>
<dbReference type="Proteomes" id="UP000266441">
    <property type="component" value="Unassembled WGS sequence"/>
</dbReference>
<sequence length="291" mass="32645">MNKTLKACEMTELFDGLLLYEITLLMLGVLLFLILSIGLLFYIIKKEQIKKLFFFFIFPIIMIGYPSIKEVSISKDRFTLTKYQEEYMENPEDSLAKKKVEEFTAKLEDRASSPEDIVQISKSYLLLGENKKASSLADKALDKDGTTGTANEEARDIKKLAEVQERLRVSPLKEESRPAVTETKPAEETAVRPAETETSGSGGETATRPSTTLIDPSTVLTNPSAILHDQLTAEASSGEEGEKEEEKPLLEVNPKFIEINDVEVTKNLSKVKSFLLKRTIRNSETESEPNR</sequence>
<keyword evidence="2" id="KW-0812">Transmembrane</keyword>
<name>A0A399D1K4_9BACT</name>
<evidence type="ECO:0000313" key="3">
    <source>
        <dbReference type="EMBL" id="RIH65336.1"/>
    </source>
</evidence>